<feature type="region of interest" description="Disordered" evidence="1">
    <location>
        <begin position="155"/>
        <end position="177"/>
    </location>
</feature>
<dbReference type="AlphaFoldDB" id="A0A0D2LN79"/>
<feature type="region of interest" description="Disordered" evidence="1">
    <location>
        <begin position="41"/>
        <end position="98"/>
    </location>
</feature>
<accession>A0A0D2LN79</accession>
<gene>
    <name evidence="2" type="ORF">HYPSUDRAFT_221363</name>
</gene>
<feature type="compositionally biased region" description="Basic and acidic residues" evidence="1">
    <location>
        <begin position="82"/>
        <end position="98"/>
    </location>
</feature>
<proteinExistence type="predicted"/>
<reference evidence="3" key="1">
    <citation type="submission" date="2014-04" db="EMBL/GenBank/DDBJ databases">
        <title>Evolutionary Origins and Diversification of the Mycorrhizal Mutualists.</title>
        <authorList>
            <consortium name="DOE Joint Genome Institute"/>
            <consortium name="Mycorrhizal Genomics Consortium"/>
            <person name="Kohler A."/>
            <person name="Kuo A."/>
            <person name="Nagy L.G."/>
            <person name="Floudas D."/>
            <person name="Copeland A."/>
            <person name="Barry K.W."/>
            <person name="Cichocki N."/>
            <person name="Veneault-Fourrey C."/>
            <person name="LaButti K."/>
            <person name="Lindquist E.A."/>
            <person name="Lipzen A."/>
            <person name="Lundell T."/>
            <person name="Morin E."/>
            <person name="Murat C."/>
            <person name="Riley R."/>
            <person name="Ohm R."/>
            <person name="Sun H."/>
            <person name="Tunlid A."/>
            <person name="Henrissat B."/>
            <person name="Grigoriev I.V."/>
            <person name="Hibbett D.S."/>
            <person name="Martin F."/>
        </authorList>
    </citation>
    <scope>NUCLEOTIDE SEQUENCE [LARGE SCALE GENOMIC DNA]</scope>
    <source>
        <strain evidence="3">FD-334 SS-4</strain>
    </source>
</reference>
<protein>
    <submittedName>
        <fullName evidence="2">Uncharacterized protein</fullName>
    </submittedName>
</protein>
<evidence type="ECO:0000313" key="3">
    <source>
        <dbReference type="Proteomes" id="UP000054270"/>
    </source>
</evidence>
<organism evidence="2 3">
    <name type="scientific">Hypholoma sublateritium (strain FD-334 SS-4)</name>
    <dbReference type="NCBI Taxonomy" id="945553"/>
    <lineage>
        <taxon>Eukaryota</taxon>
        <taxon>Fungi</taxon>
        <taxon>Dikarya</taxon>
        <taxon>Basidiomycota</taxon>
        <taxon>Agaricomycotina</taxon>
        <taxon>Agaricomycetes</taxon>
        <taxon>Agaricomycetidae</taxon>
        <taxon>Agaricales</taxon>
        <taxon>Agaricineae</taxon>
        <taxon>Strophariaceae</taxon>
        <taxon>Hypholoma</taxon>
    </lineage>
</organism>
<sequence>MCGDGTGAGSGKGWVVLRRASAMVVRVLGLQLRARGPDKYGCTHRRPVQDQLLPPRTERRSAGCAIRRRRSIQTVCAQRADPPSRRHVHEERDRPQSRLDKYCQDSAGVPTSARNTRGYPALYAASKTRTHSARLLGPRWPCSASIVATRNTRRRATSTCCTRPSGRPRRGPDTYHA</sequence>
<dbReference type="EMBL" id="KN817518">
    <property type="protein sequence ID" value="KJA29542.1"/>
    <property type="molecule type" value="Genomic_DNA"/>
</dbReference>
<evidence type="ECO:0000313" key="2">
    <source>
        <dbReference type="EMBL" id="KJA29542.1"/>
    </source>
</evidence>
<name>A0A0D2LN79_HYPSF</name>
<keyword evidence="3" id="KW-1185">Reference proteome</keyword>
<dbReference type="Proteomes" id="UP000054270">
    <property type="component" value="Unassembled WGS sequence"/>
</dbReference>
<evidence type="ECO:0000256" key="1">
    <source>
        <dbReference type="SAM" id="MobiDB-lite"/>
    </source>
</evidence>